<proteinExistence type="predicted"/>
<evidence type="ECO:0000256" key="1">
    <source>
        <dbReference type="ARBA" id="ARBA00022670"/>
    </source>
</evidence>
<reference evidence="4" key="1">
    <citation type="journal article" date="2020" name="Nature">
        <title>Giant virus diversity and host interactions through global metagenomics.</title>
        <authorList>
            <person name="Schulz F."/>
            <person name="Roux S."/>
            <person name="Paez-Espino D."/>
            <person name="Jungbluth S."/>
            <person name="Walsh D.A."/>
            <person name="Denef V.J."/>
            <person name="McMahon K.D."/>
            <person name="Konstantinidis K.T."/>
            <person name="Eloe-Fadrosh E.A."/>
            <person name="Kyrpides N.C."/>
            <person name="Woyke T."/>
        </authorList>
    </citation>
    <scope>NUCLEOTIDE SEQUENCE</scope>
    <source>
        <strain evidence="4">GVMAG-M-3300023184-177</strain>
    </source>
</reference>
<organism evidence="4">
    <name type="scientific">viral metagenome</name>
    <dbReference type="NCBI Taxonomy" id="1070528"/>
    <lineage>
        <taxon>unclassified sequences</taxon>
        <taxon>metagenomes</taxon>
        <taxon>organismal metagenomes</taxon>
    </lineage>
</organism>
<keyword evidence="1" id="KW-0645">Protease</keyword>
<evidence type="ECO:0000256" key="2">
    <source>
        <dbReference type="ARBA" id="ARBA00022801"/>
    </source>
</evidence>
<evidence type="ECO:0000313" key="4">
    <source>
        <dbReference type="EMBL" id="QHT84522.1"/>
    </source>
</evidence>
<evidence type="ECO:0000259" key="3">
    <source>
        <dbReference type="PROSITE" id="PS50600"/>
    </source>
</evidence>
<feature type="domain" description="Ubiquitin-like protease family profile" evidence="3">
    <location>
        <begin position="42"/>
        <end position="254"/>
    </location>
</feature>
<dbReference type="EMBL" id="MN740019">
    <property type="protein sequence ID" value="QHT84522.1"/>
    <property type="molecule type" value="Genomic_DNA"/>
</dbReference>
<dbReference type="InterPro" id="IPR003653">
    <property type="entry name" value="Peptidase_C48_C"/>
</dbReference>
<dbReference type="SUPFAM" id="SSF54001">
    <property type="entry name" value="Cysteine proteinases"/>
    <property type="match status" value="1"/>
</dbReference>
<sequence>MDQKCAPGKTFTEGSCFTLEDLKEIATKYNDSYTDKIEIESLTSKKDLLKALIPRFKKQFDCNDQICWLTKAPVKAVGEDVTKYTFRPKGPNKQFEWLSTEDIESVMKQYEKVHTNFKFLGAIPSDFDELPIYETTDLEFAELEKTTPILGAIINLDTHDQSGSHWVALYANLKTNSIYYFDSFRKQPQNRVRKFITRLLGYMTTKKQDTKLDVEKFLKRYKKSDDYDIRYNKVQHQYKNSECGVYSLNFIIRLLEGEKFNRIVNNITNDETMNKYRQYIFRNANFD</sequence>
<dbReference type="Pfam" id="PF02902">
    <property type="entry name" value="Peptidase_C48"/>
    <property type="match status" value="1"/>
</dbReference>
<dbReference type="GO" id="GO:0008234">
    <property type="term" value="F:cysteine-type peptidase activity"/>
    <property type="evidence" value="ECO:0007669"/>
    <property type="project" value="InterPro"/>
</dbReference>
<dbReference type="PROSITE" id="PS50600">
    <property type="entry name" value="ULP_PROTEASE"/>
    <property type="match status" value="1"/>
</dbReference>
<dbReference type="InterPro" id="IPR038765">
    <property type="entry name" value="Papain-like_cys_pep_sf"/>
</dbReference>
<name>A0A6C0HVH4_9ZZZZ</name>
<dbReference type="AlphaFoldDB" id="A0A6C0HVH4"/>
<keyword evidence="2" id="KW-0378">Hydrolase</keyword>
<dbReference type="Gene3D" id="3.40.395.10">
    <property type="entry name" value="Adenoviral Proteinase, Chain A"/>
    <property type="match status" value="1"/>
</dbReference>
<protein>
    <recommendedName>
        <fullName evidence="3">Ubiquitin-like protease family profile domain-containing protein</fullName>
    </recommendedName>
</protein>
<dbReference type="GO" id="GO:0006508">
    <property type="term" value="P:proteolysis"/>
    <property type="evidence" value="ECO:0007669"/>
    <property type="project" value="UniProtKB-KW"/>
</dbReference>
<accession>A0A6C0HVH4</accession>